<keyword evidence="1" id="KW-0175">Coiled coil</keyword>
<dbReference type="AlphaFoldDB" id="A0AAU9JW06"/>
<feature type="coiled-coil region" evidence="1">
    <location>
        <begin position="1"/>
        <end position="281"/>
    </location>
</feature>
<sequence length="340" mass="39945">MDPDEEILKEYQQEIRNMKDEIIQLNRQIAQAENAEKELDENNLQPEDRDEILKKQSLLRHCQEEIEELTEQLNKLRETNIELAESCEELNNRIDPLPISDNQLEELREQIAALEKENEDLRRQNSEIESSGLREWENLSPHASNEFFVNLQKKLSTLEQENTTLSAKYKKAEAETKRLKENCEKAAHRFKNNEDTRTKLHLLEESLERCVQTENDLKEEIDDVERQIMQKSASTEGQDIRSLQHMIRDLNEKISQEKAQCTRLEKQLQDKQQELRTVKITANQPVSKTSTKLSNDLELLGKVLADKMKSVREKDKEIAELTLKYEEAKMQLYGPEKFNV</sequence>
<evidence type="ECO:0000256" key="1">
    <source>
        <dbReference type="SAM" id="Coils"/>
    </source>
</evidence>
<name>A0AAU9JW06_9CILI</name>
<dbReference type="Gene3D" id="1.20.5.340">
    <property type="match status" value="1"/>
</dbReference>
<keyword evidence="3" id="KW-1185">Reference proteome</keyword>
<dbReference type="Proteomes" id="UP001162131">
    <property type="component" value="Unassembled WGS sequence"/>
</dbReference>
<organism evidence="2 3">
    <name type="scientific">Blepharisma stoltei</name>
    <dbReference type="NCBI Taxonomy" id="1481888"/>
    <lineage>
        <taxon>Eukaryota</taxon>
        <taxon>Sar</taxon>
        <taxon>Alveolata</taxon>
        <taxon>Ciliophora</taxon>
        <taxon>Postciliodesmatophora</taxon>
        <taxon>Heterotrichea</taxon>
        <taxon>Heterotrichida</taxon>
        <taxon>Blepharismidae</taxon>
        <taxon>Blepharisma</taxon>
    </lineage>
</organism>
<proteinExistence type="predicted"/>
<comment type="caution">
    <text evidence="2">The sequence shown here is derived from an EMBL/GenBank/DDBJ whole genome shotgun (WGS) entry which is preliminary data.</text>
</comment>
<accession>A0AAU9JW06</accession>
<reference evidence="2" key="1">
    <citation type="submission" date="2021-09" db="EMBL/GenBank/DDBJ databases">
        <authorList>
            <consortium name="AG Swart"/>
            <person name="Singh M."/>
            <person name="Singh A."/>
            <person name="Seah K."/>
            <person name="Emmerich C."/>
        </authorList>
    </citation>
    <scope>NUCLEOTIDE SEQUENCE</scope>
    <source>
        <strain evidence="2">ATCC30299</strain>
    </source>
</reference>
<gene>
    <name evidence="2" type="ORF">BSTOLATCC_MIC48113</name>
</gene>
<evidence type="ECO:0000313" key="3">
    <source>
        <dbReference type="Proteomes" id="UP001162131"/>
    </source>
</evidence>
<dbReference type="EMBL" id="CAJZBQ010000047">
    <property type="protein sequence ID" value="CAG9329289.1"/>
    <property type="molecule type" value="Genomic_DNA"/>
</dbReference>
<evidence type="ECO:0000313" key="2">
    <source>
        <dbReference type="EMBL" id="CAG9329289.1"/>
    </source>
</evidence>
<protein>
    <submittedName>
        <fullName evidence="2">Uncharacterized protein</fullName>
    </submittedName>
</protein>